<dbReference type="EC" id="3.1.3.48" evidence="2"/>
<proteinExistence type="inferred from homology"/>
<accession>A0ABQ1RSL3</accession>
<dbReference type="Pfam" id="PF19567">
    <property type="entry name" value="CpsB_CapC"/>
    <property type="match status" value="1"/>
</dbReference>
<dbReference type="PANTHER" id="PTHR39181:SF1">
    <property type="entry name" value="TYROSINE-PROTEIN PHOSPHATASE YWQE"/>
    <property type="match status" value="1"/>
</dbReference>
<evidence type="ECO:0000313" key="6">
    <source>
        <dbReference type="Proteomes" id="UP000614272"/>
    </source>
</evidence>
<dbReference type="Gene3D" id="3.20.20.140">
    <property type="entry name" value="Metal-dependent hydrolases"/>
    <property type="match status" value="1"/>
</dbReference>
<reference evidence="6" key="1">
    <citation type="journal article" date="2019" name="Int. J. Syst. Evol. Microbiol.">
        <title>The Global Catalogue of Microorganisms (GCM) 10K type strain sequencing project: providing services to taxonomists for standard genome sequencing and annotation.</title>
        <authorList>
            <consortium name="The Broad Institute Genomics Platform"/>
            <consortium name="The Broad Institute Genome Sequencing Center for Infectious Disease"/>
            <person name="Wu L."/>
            <person name="Ma J."/>
        </authorList>
    </citation>
    <scope>NUCLEOTIDE SEQUENCE [LARGE SCALE GENOMIC DNA]</scope>
    <source>
        <strain evidence="6">CGMCC 1.12923</strain>
    </source>
</reference>
<dbReference type="RefSeq" id="WP_099036035.1">
    <property type="nucleotide sequence ID" value="NZ_BMGJ01000018.1"/>
</dbReference>
<keyword evidence="6" id="KW-1185">Reference proteome</keyword>
<dbReference type="InterPro" id="IPR016667">
    <property type="entry name" value="Caps_polysacc_synth_CpsB/CapC"/>
</dbReference>
<comment type="caution">
    <text evidence="5">The sequence shown here is derived from an EMBL/GenBank/DDBJ whole genome shotgun (WGS) entry which is preliminary data.</text>
</comment>
<evidence type="ECO:0000256" key="1">
    <source>
        <dbReference type="ARBA" id="ARBA00005750"/>
    </source>
</evidence>
<dbReference type="PANTHER" id="PTHR39181">
    <property type="entry name" value="TYROSINE-PROTEIN PHOSPHATASE YWQE"/>
    <property type="match status" value="1"/>
</dbReference>
<dbReference type="Proteomes" id="UP000614272">
    <property type="component" value="Unassembled WGS sequence"/>
</dbReference>
<evidence type="ECO:0000256" key="2">
    <source>
        <dbReference type="ARBA" id="ARBA00013064"/>
    </source>
</evidence>
<comment type="similarity">
    <text evidence="1">Belongs to the metallo-dependent hydrolases superfamily. CpsB/CapC family.</text>
</comment>
<keyword evidence="3" id="KW-0378">Hydrolase</keyword>
<comment type="catalytic activity">
    <reaction evidence="4">
        <text>O-phospho-L-tyrosyl-[protein] + H2O = L-tyrosyl-[protein] + phosphate</text>
        <dbReference type="Rhea" id="RHEA:10684"/>
        <dbReference type="Rhea" id="RHEA-COMP:10136"/>
        <dbReference type="Rhea" id="RHEA-COMP:20101"/>
        <dbReference type="ChEBI" id="CHEBI:15377"/>
        <dbReference type="ChEBI" id="CHEBI:43474"/>
        <dbReference type="ChEBI" id="CHEBI:46858"/>
        <dbReference type="ChEBI" id="CHEBI:61978"/>
        <dbReference type="EC" id="3.1.3.48"/>
    </reaction>
</comment>
<name>A0ABQ1RSL3_9ALTE</name>
<evidence type="ECO:0000256" key="3">
    <source>
        <dbReference type="ARBA" id="ARBA00022801"/>
    </source>
</evidence>
<organism evidence="5 6">
    <name type="scientific">Lacimicrobium alkaliphilum</name>
    <dbReference type="NCBI Taxonomy" id="1526571"/>
    <lineage>
        <taxon>Bacteria</taxon>
        <taxon>Pseudomonadati</taxon>
        <taxon>Pseudomonadota</taxon>
        <taxon>Gammaproteobacteria</taxon>
        <taxon>Alteromonadales</taxon>
        <taxon>Alteromonadaceae</taxon>
        <taxon>Lacimicrobium</taxon>
    </lineage>
</organism>
<gene>
    <name evidence="5" type="primary">epsC</name>
    <name evidence="5" type="ORF">GCM10011357_34770</name>
</gene>
<dbReference type="PIRSF" id="PIRSF016557">
    <property type="entry name" value="Caps_synth_CpsB"/>
    <property type="match status" value="1"/>
</dbReference>
<evidence type="ECO:0000256" key="4">
    <source>
        <dbReference type="ARBA" id="ARBA00051722"/>
    </source>
</evidence>
<dbReference type="SUPFAM" id="SSF89550">
    <property type="entry name" value="PHP domain-like"/>
    <property type="match status" value="1"/>
</dbReference>
<protein>
    <recommendedName>
        <fullName evidence="2">protein-tyrosine-phosphatase</fullName>
        <ecNumber evidence="2">3.1.3.48</ecNumber>
    </recommendedName>
</protein>
<evidence type="ECO:0000313" key="5">
    <source>
        <dbReference type="EMBL" id="GGD76768.1"/>
    </source>
</evidence>
<sequence>MIDLHAHLIPGIDDGAMDADESVALLKMAEQQGVSRIVCTPHWQPGRFDNDRVRITSGLGYLQSASQQAGLSIELRAACEVRVCAELLPALEKQELLFLGALDSDQVILLEFPHSHIPPGSDRLMKWLRKQSIIPMIAHPERNRELQKQPAMIRPLQQAGCMFQLTAAALLGDMGETAQALSEKWLQEDLFDIVASDTHSVKRRPPRMQEAFNRVSQLRSEQIAERLMVTTPGQICHCLFH</sequence>
<dbReference type="InterPro" id="IPR016195">
    <property type="entry name" value="Pol/histidinol_Pase-like"/>
</dbReference>
<dbReference type="EMBL" id="BMGJ01000018">
    <property type="protein sequence ID" value="GGD76768.1"/>
    <property type="molecule type" value="Genomic_DNA"/>
</dbReference>